<dbReference type="PANTHER" id="PTHR21666:SF263">
    <property type="entry name" value="MUREIN HYDROLASE ACTIVATOR NLPD"/>
    <property type="match status" value="1"/>
</dbReference>
<evidence type="ECO:0000313" key="7">
    <source>
        <dbReference type="EMBL" id="SNB60973.1"/>
    </source>
</evidence>
<feature type="domain" description="LysM" evidence="5">
    <location>
        <begin position="222"/>
        <end position="265"/>
    </location>
</feature>
<dbReference type="GO" id="GO:0004222">
    <property type="term" value="F:metalloendopeptidase activity"/>
    <property type="evidence" value="ECO:0007669"/>
    <property type="project" value="TreeGrafter"/>
</dbReference>
<feature type="chain" id="PRO_5015075250" evidence="4">
    <location>
        <begin position="27"/>
        <end position="446"/>
    </location>
</feature>
<dbReference type="Gene3D" id="2.70.70.10">
    <property type="entry name" value="Glucose Permease (Domain IIA)"/>
    <property type="match status" value="1"/>
</dbReference>
<dbReference type="InterPro" id="IPR036779">
    <property type="entry name" value="LysM_dom_sf"/>
</dbReference>
<feature type="domain" description="LysM" evidence="5">
    <location>
        <begin position="158"/>
        <end position="201"/>
    </location>
</feature>
<dbReference type="PROSITE" id="PS51782">
    <property type="entry name" value="LYSM"/>
    <property type="match status" value="2"/>
</dbReference>
<feature type="region of interest" description="Disordered" evidence="3">
    <location>
        <begin position="276"/>
        <end position="308"/>
    </location>
</feature>
<feature type="signal peptide" evidence="4">
    <location>
        <begin position="1"/>
        <end position="26"/>
    </location>
</feature>
<evidence type="ECO:0000256" key="1">
    <source>
        <dbReference type="ARBA" id="ARBA00038420"/>
    </source>
</evidence>
<proteinExistence type="inferred from homology"/>
<keyword evidence="4" id="KW-0732">Signal</keyword>
<feature type="compositionally biased region" description="Low complexity" evidence="3">
    <location>
        <begin position="276"/>
        <end position="302"/>
    </location>
</feature>
<dbReference type="SMART" id="SM00257">
    <property type="entry name" value="LysM"/>
    <property type="match status" value="2"/>
</dbReference>
<reference evidence="6" key="1">
    <citation type="submission" date="2017-05" db="EMBL/GenBank/DDBJ databases">
        <authorList>
            <person name="Song R."/>
            <person name="Chenine A.L."/>
            <person name="Ruprecht R.M."/>
        </authorList>
    </citation>
    <scope>NUCLEOTIDE SEQUENCE</scope>
    <source>
        <strain evidence="6">Kingella_eburonensis</strain>
    </source>
</reference>
<dbReference type="PROSITE" id="PS51257">
    <property type="entry name" value="PROKAR_LIPOPROTEIN"/>
    <property type="match status" value="1"/>
</dbReference>
<dbReference type="CDD" id="cd00118">
    <property type="entry name" value="LysM"/>
    <property type="match status" value="2"/>
</dbReference>
<dbReference type="Gene3D" id="3.10.350.10">
    <property type="entry name" value="LysM domain"/>
    <property type="match status" value="2"/>
</dbReference>
<dbReference type="SUPFAM" id="SSF51261">
    <property type="entry name" value="Duplicated hybrid motif"/>
    <property type="match status" value="1"/>
</dbReference>
<dbReference type="InterPro" id="IPR050570">
    <property type="entry name" value="Cell_wall_metabolism_enzyme"/>
</dbReference>
<feature type="region of interest" description="Disordered" evidence="3">
    <location>
        <begin position="313"/>
        <end position="332"/>
    </location>
</feature>
<dbReference type="InterPro" id="IPR011055">
    <property type="entry name" value="Dup_hybrid_motif"/>
</dbReference>
<keyword evidence="8" id="KW-1185">Reference proteome</keyword>
<accession>A0A238TB41</accession>
<reference evidence="7 8" key="2">
    <citation type="submission" date="2017-06" db="EMBL/GenBank/DDBJ databases">
        <authorList>
            <person name="Kim H.J."/>
            <person name="Triplett B.A."/>
        </authorList>
    </citation>
    <scope>NUCLEOTIDE SEQUENCE [LARGE SCALE GENOMIC DNA]</scope>
    <source>
        <strain evidence="7">Kingella_eburonensis</strain>
    </source>
</reference>
<dbReference type="InterPro" id="IPR016047">
    <property type="entry name" value="M23ase_b-sheet_dom"/>
</dbReference>
<dbReference type="PANTHER" id="PTHR21666">
    <property type="entry name" value="PEPTIDASE-RELATED"/>
    <property type="match status" value="1"/>
</dbReference>
<organism evidence="7 8">
    <name type="scientific">Kingella negevensis</name>
    <dbReference type="NCBI Taxonomy" id="1522312"/>
    <lineage>
        <taxon>Bacteria</taxon>
        <taxon>Pseudomonadati</taxon>
        <taxon>Pseudomonadota</taxon>
        <taxon>Betaproteobacteria</taxon>
        <taxon>Neisseriales</taxon>
        <taxon>Neisseriaceae</taxon>
        <taxon>Kingella</taxon>
    </lineage>
</organism>
<name>A0A238TB41_9NEIS</name>
<sequence>MNNKQTSRLFSASAVLILTACATPTAAPIFSGTAAPVTAATSTAAPAINNTHSTTQSKTPATNTTTVKDSVNIDLNNPYGAVVTDLNEELDTSKAEVSEKIKSMQAEVKSELKEPLNQQKETIKSTTETVYQPSNTNNTGLLKTAYHPSNATVNPNAATHSVVSGDTVYNISKRYGISQDDLRAWNNLSDNNISVGQVLKVKPASTSKKATTSSTQTSASGTSHVVVADDTLYNISKRYKVSVNQLREWNNLPSDTVKLGQVLQVGSSTNKYANVTSKSTKTQTTKITSTPSTYTSPNPSITETVTRSEVTKTYSSSTQSASNVSTQSKNGINWQSPVSNGQIVKAYSAITRGIDLSTSSGQSVVAAADGEVVYSGIGPEGYGNLVVIKHSQNYSTNYSNVASLAVKEKAIVKRGQKVATMGSNPLHFEVRLDGSPVNPNSFVNIK</sequence>
<feature type="region of interest" description="Disordered" evidence="3">
    <location>
        <begin position="202"/>
        <end position="221"/>
    </location>
</feature>
<comment type="similarity">
    <text evidence="1">Belongs to the E.coli NlpD/Haemophilus LppB family.</text>
</comment>
<evidence type="ECO:0000259" key="5">
    <source>
        <dbReference type="PROSITE" id="PS51782"/>
    </source>
</evidence>
<evidence type="ECO:0000256" key="3">
    <source>
        <dbReference type="SAM" id="MobiDB-lite"/>
    </source>
</evidence>
<dbReference type="Pfam" id="PF01476">
    <property type="entry name" value="LysM"/>
    <property type="match status" value="2"/>
</dbReference>
<dbReference type="STRING" id="1522312.GCA_900177895_01646"/>
<dbReference type="OrthoDB" id="9795421at2"/>
<keyword evidence="2" id="KW-0175">Coiled coil</keyword>
<evidence type="ECO:0000256" key="2">
    <source>
        <dbReference type="SAM" id="Coils"/>
    </source>
</evidence>
<feature type="compositionally biased region" description="Low complexity" evidence="3">
    <location>
        <begin position="313"/>
        <end position="328"/>
    </location>
</feature>
<gene>
    <name evidence="7" type="primary">nlpD_2</name>
    <name evidence="7" type="ORF">KEBURONENSIS_00798</name>
    <name evidence="6" type="ORF">KEBURONENSIS_00977</name>
</gene>
<keyword evidence="7" id="KW-0378">Hydrolase</keyword>
<dbReference type="InterPro" id="IPR018392">
    <property type="entry name" value="LysM"/>
</dbReference>
<evidence type="ECO:0000256" key="4">
    <source>
        <dbReference type="SAM" id="SignalP"/>
    </source>
</evidence>
<feature type="coiled-coil region" evidence="2">
    <location>
        <begin position="87"/>
        <end position="114"/>
    </location>
</feature>
<dbReference type="EMBL" id="FXUV01000012">
    <property type="protein sequence ID" value="SMQ11971.1"/>
    <property type="molecule type" value="Genomic_DNA"/>
</dbReference>
<dbReference type="AlphaFoldDB" id="A0A238TB41"/>
<dbReference type="SUPFAM" id="SSF54106">
    <property type="entry name" value="LysM domain"/>
    <property type="match status" value="1"/>
</dbReference>
<protein>
    <submittedName>
        <fullName evidence="7">Murein hydrolase activator NlpD</fullName>
    </submittedName>
</protein>
<evidence type="ECO:0000313" key="6">
    <source>
        <dbReference type="EMBL" id="SMQ11971.1"/>
    </source>
</evidence>
<dbReference type="Pfam" id="PF01551">
    <property type="entry name" value="Peptidase_M23"/>
    <property type="match status" value="1"/>
</dbReference>
<dbReference type="Proteomes" id="UP000215450">
    <property type="component" value="Unassembled WGS sequence"/>
</dbReference>
<dbReference type="RefSeq" id="WP_095062097.1">
    <property type="nucleotide sequence ID" value="NZ_FXUV02000012.1"/>
</dbReference>
<dbReference type="CDD" id="cd12797">
    <property type="entry name" value="M23_peptidase"/>
    <property type="match status" value="1"/>
</dbReference>
<dbReference type="EMBL" id="FXUV02000012">
    <property type="protein sequence ID" value="SNB60973.1"/>
    <property type="molecule type" value="Genomic_DNA"/>
</dbReference>
<evidence type="ECO:0000313" key="8">
    <source>
        <dbReference type="Proteomes" id="UP000215450"/>
    </source>
</evidence>